<sequence length="201" mass="22038">MRLSDVRSPASLSAQLSLEVAQRYYSPALLNHCLRSYYFAAGAGMQRGLAFDDDLLYVAALLHDVGLTEPFDSHLVPFEEAGGHVAWVFAAGLNWPLGRRERVHEVIVRHMGDAVDPQHDTESHLLETATALDIGGSNMALWPQSFLADVVREYPRLGLADEFGVSFEEQADRKPECAAARAVRGGIRHRLASNALETIAG</sequence>
<dbReference type="PANTHER" id="PTHR35569:SF1">
    <property type="entry name" value="CYANAMIDE HYDRATASE DDI2-RELATED"/>
    <property type="match status" value="1"/>
</dbReference>
<dbReference type="InterPro" id="IPR006674">
    <property type="entry name" value="HD_domain"/>
</dbReference>
<name>A0ABP4QI85_9ACTN</name>
<dbReference type="SMART" id="SM00471">
    <property type="entry name" value="HDc"/>
    <property type="match status" value="1"/>
</dbReference>
<dbReference type="SUPFAM" id="SSF109604">
    <property type="entry name" value="HD-domain/PDEase-like"/>
    <property type="match status" value="1"/>
</dbReference>
<protein>
    <submittedName>
        <fullName evidence="2">HD domain-containing protein</fullName>
    </submittedName>
</protein>
<evidence type="ECO:0000313" key="3">
    <source>
        <dbReference type="Proteomes" id="UP001500393"/>
    </source>
</evidence>
<comment type="caution">
    <text evidence="2">The sequence shown here is derived from an EMBL/GenBank/DDBJ whole genome shotgun (WGS) entry which is preliminary data.</text>
</comment>
<keyword evidence="3" id="KW-1185">Reference proteome</keyword>
<accession>A0ABP4QI85</accession>
<dbReference type="CDD" id="cd00077">
    <property type="entry name" value="HDc"/>
    <property type="match status" value="1"/>
</dbReference>
<dbReference type="Gene3D" id="1.10.3210.10">
    <property type="entry name" value="Hypothetical protein af1432"/>
    <property type="match status" value="1"/>
</dbReference>
<dbReference type="Pfam" id="PF01966">
    <property type="entry name" value="HD"/>
    <property type="match status" value="1"/>
</dbReference>
<gene>
    <name evidence="2" type="ORF">GCM10009789_77170</name>
</gene>
<proteinExistence type="predicted"/>
<feature type="domain" description="HD/PDEase" evidence="1">
    <location>
        <begin position="25"/>
        <end position="144"/>
    </location>
</feature>
<reference evidence="3" key="1">
    <citation type="journal article" date="2019" name="Int. J. Syst. Evol. Microbiol.">
        <title>The Global Catalogue of Microorganisms (GCM) 10K type strain sequencing project: providing services to taxonomists for standard genome sequencing and annotation.</title>
        <authorList>
            <consortium name="The Broad Institute Genomics Platform"/>
            <consortium name="The Broad Institute Genome Sequencing Center for Infectious Disease"/>
            <person name="Wu L."/>
            <person name="Ma J."/>
        </authorList>
    </citation>
    <scope>NUCLEOTIDE SEQUENCE [LARGE SCALE GENOMIC DNA]</scope>
    <source>
        <strain evidence="3">JCM 14969</strain>
    </source>
</reference>
<dbReference type="Proteomes" id="UP001500393">
    <property type="component" value="Unassembled WGS sequence"/>
</dbReference>
<dbReference type="RefSeq" id="WP_344221699.1">
    <property type="nucleotide sequence ID" value="NZ_BAAAOS010000061.1"/>
</dbReference>
<evidence type="ECO:0000259" key="1">
    <source>
        <dbReference type="SMART" id="SM00471"/>
    </source>
</evidence>
<organism evidence="2 3">
    <name type="scientific">Kribbella sancticallisti</name>
    <dbReference type="NCBI Taxonomy" id="460087"/>
    <lineage>
        <taxon>Bacteria</taxon>
        <taxon>Bacillati</taxon>
        <taxon>Actinomycetota</taxon>
        <taxon>Actinomycetes</taxon>
        <taxon>Propionibacteriales</taxon>
        <taxon>Kribbellaceae</taxon>
        <taxon>Kribbella</taxon>
    </lineage>
</organism>
<dbReference type="EMBL" id="BAAAOS010000061">
    <property type="protein sequence ID" value="GAA1611418.1"/>
    <property type="molecule type" value="Genomic_DNA"/>
</dbReference>
<dbReference type="PANTHER" id="PTHR35569">
    <property type="entry name" value="CYANAMIDE HYDRATASE DDI2-RELATED"/>
    <property type="match status" value="1"/>
</dbReference>
<evidence type="ECO:0000313" key="2">
    <source>
        <dbReference type="EMBL" id="GAA1611418.1"/>
    </source>
</evidence>
<dbReference type="InterPro" id="IPR003607">
    <property type="entry name" value="HD/PDEase_dom"/>
</dbReference>